<evidence type="ECO:0000313" key="5">
    <source>
        <dbReference type="EMBL" id="SCZ77942.1"/>
    </source>
</evidence>
<evidence type="ECO:0000256" key="1">
    <source>
        <dbReference type="ARBA" id="ARBA00004922"/>
    </source>
</evidence>
<comment type="subunit">
    <text evidence="4">Forms a heterotetramer with 2 subunits each of GtfA and GtfB. Part of the accessory SecA2/SecY2 protein translocation apparatus.</text>
</comment>
<reference evidence="5 6" key="1">
    <citation type="submission" date="2016-10" db="EMBL/GenBank/DDBJ databases">
        <authorList>
            <person name="de Groot N.N."/>
        </authorList>
    </citation>
    <scope>NUCLEOTIDE SEQUENCE [LARGE SCALE GENOMIC DNA]</scope>
    <source>
        <strain evidence="5 6">DSM 10317</strain>
    </source>
</reference>
<evidence type="ECO:0000313" key="6">
    <source>
        <dbReference type="Proteomes" id="UP000199428"/>
    </source>
</evidence>
<protein>
    <recommendedName>
        <fullName evidence="4">UDP-N-acetylglucosamine--peptide N-acetylglucosaminyltransferase stabilizing protein GtfB</fullName>
    </recommendedName>
    <alternativeName>
        <fullName evidence="4">Glycosyltransferase stabilizing protein GtfB</fullName>
    </alternativeName>
</protein>
<name>A0A1G5RV12_PSEXY</name>
<dbReference type="UniPathway" id="UPA00378"/>
<dbReference type="HAMAP" id="MF_01473">
    <property type="entry name" value="GtfB"/>
    <property type="match status" value="1"/>
</dbReference>
<proteinExistence type="inferred from homology"/>
<dbReference type="GO" id="GO:0017122">
    <property type="term" value="C:protein N-acetylglucosaminyltransferase complex"/>
    <property type="evidence" value="ECO:0007669"/>
    <property type="project" value="UniProtKB-UniRule"/>
</dbReference>
<comment type="similarity">
    <text evidence="4">Belongs to the GtfB family.</text>
</comment>
<dbReference type="RefSeq" id="WP_090161831.1">
    <property type="nucleotide sequence ID" value="NZ_FMWK01000004.1"/>
</dbReference>
<evidence type="ECO:0000256" key="4">
    <source>
        <dbReference type="HAMAP-Rule" id="MF_01473"/>
    </source>
</evidence>
<gene>
    <name evidence="4" type="primary">gtfB</name>
    <name evidence="5" type="ORF">SAMN02910350_01010</name>
</gene>
<dbReference type="GO" id="GO:0031647">
    <property type="term" value="P:regulation of protein stability"/>
    <property type="evidence" value="ECO:0007669"/>
    <property type="project" value="UniProtKB-UniRule"/>
</dbReference>
<dbReference type="InterPro" id="IPR014268">
    <property type="entry name" value="GtfB"/>
</dbReference>
<accession>A0A1G5RV12</accession>
<dbReference type="NCBIfam" id="TIGR02919">
    <property type="entry name" value="accessory Sec system glycosylation chaperone GtfB"/>
    <property type="match status" value="1"/>
</dbReference>
<comment type="function">
    <text evidence="4">Required for polymorphic O-glycosylation of the serine-rich repeat protein in this bacteria. A stabilizing protein that is part of the accessory SecA2/SecY2 system specifically required to export serine-rich repeat cell wall proteins usually encoded upstream in the same operon. The GtfA-GtfB complex adds GlcNAc from UDP-GlcNAc to the substrate protein, attaching the first sugar residue. Stabilizes the glycosylation activity of GtfA. Has no N-acetylglucosaminyl transferase activity on its own.</text>
</comment>
<comment type="pathway">
    <text evidence="1 4">Protein modification; protein glycosylation.</text>
</comment>
<dbReference type="Proteomes" id="UP000199428">
    <property type="component" value="Unassembled WGS sequence"/>
</dbReference>
<organism evidence="5 6">
    <name type="scientific">Pseudobutyrivibrio xylanivorans</name>
    <dbReference type="NCBI Taxonomy" id="185007"/>
    <lineage>
        <taxon>Bacteria</taxon>
        <taxon>Bacillati</taxon>
        <taxon>Bacillota</taxon>
        <taxon>Clostridia</taxon>
        <taxon>Lachnospirales</taxon>
        <taxon>Lachnospiraceae</taxon>
        <taxon>Pseudobutyrivibrio</taxon>
    </lineage>
</organism>
<dbReference type="AlphaFoldDB" id="A0A1G5RV12"/>
<comment type="subcellular location">
    <subcellularLocation>
        <location evidence="4">Cell membrane</location>
        <topology evidence="4">Peripheral membrane protein</topology>
    </subcellularLocation>
</comment>
<dbReference type="EMBL" id="FMWK01000004">
    <property type="protein sequence ID" value="SCZ77942.1"/>
    <property type="molecule type" value="Genomic_DNA"/>
</dbReference>
<keyword evidence="3 4" id="KW-0472">Membrane</keyword>
<dbReference type="GO" id="GO:0016740">
    <property type="term" value="F:transferase activity"/>
    <property type="evidence" value="ECO:0007669"/>
    <property type="project" value="UniProtKB-KW"/>
</dbReference>
<keyword evidence="5" id="KW-0808">Transferase</keyword>
<sequence length="453" mass="52547">MEKAGRDEIILLFDYFNRGSQDLFESFSNAEIPVKALVINDDGFLPDGVINIYEHFLGDYRKCDSCPGKPLYFNQITVPDYWEISANNTSGSIHDKDKERGRIFFAQPTHKRYVRLVDYLDEVGNVRCTEHYNKYGALYARTMFNKKSEKVNKTFFDIEGREVIVENYVTSDIILNYQGKTFIFKNRTDFICFFLKLRGLENNRIYFNSLSVPFFVSNTLKSTGQPKEDLLFWQEPPRDDIPGNMQVIFDGKANSCGRVVVQNRQAYEKLLELGAPEEMMTQMGFIYTFHKKNMGRPEALICTNTENVEKLKEIVEGLPQVTFHVTAITEMSAKLLAHEKYDNVIMYPNIKAITLERLFNRCDFYLDINHEGEIVEATRRAFVYNLLILSFKQTQHGVYTAKENLFESTNYTALIHRLNNLLKDKSMRDEAIATQHSEGSTTSTKEFIEICKH</sequence>
<dbReference type="GO" id="GO:0005886">
    <property type="term" value="C:plasma membrane"/>
    <property type="evidence" value="ECO:0007669"/>
    <property type="project" value="UniProtKB-SubCell"/>
</dbReference>
<keyword evidence="2 4" id="KW-1003">Cell membrane</keyword>
<evidence type="ECO:0000256" key="2">
    <source>
        <dbReference type="ARBA" id="ARBA00022475"/>
    </source>
</evidence>
<evidence type="ECO:0000256" key="3">
    <source>
        <dbReference type="ARBA" id="ARBA00023136"/>
    </source>
</evidence>